<dbReference type="GO" id="GO:0006729">
    <property type="term" value="P:tetrahydrobiopterin biosynthetic process"/>
    <property type="evidence" value="ECO:0007669"/>
    <property type="project" value="InterPro"/>
</dbReference>
<name>R7S2R5_PUNST</name>
<dbReference type="InterPro" id="IPR036428">
    <property type="entry name" value="PCD_sf"/>
</dbReference>
<dbReference type="RefSeq" id="XP_007389198.1">
    <property type="nucleotide sequence ID" value="XM_007389136.1"/>
</dbReference>
<dbReference type="AlphaFoldDB" id="R7S2R5"/>
<dbReference type="SUPFAM" id="SSF55248">
    <property type="entry name" value="PCD-like"/>
    <property type="match status" value="1"/>
</dbReference>
<dbReference type="OrthoDB" id="3263285at2759"/>
<organism evidence="2 3">
    <name type="scientific">Punctularia strigosozonata (strain HHB-11173)</name>
    <name type="common">White-rot fungus</name>
    <dbReference type="NCBI Taxonomy" id="741275"/>
    <lineage>
        <taxon>Eukaryota</taxon>
        <taxon>Fungi</taxon>
        <taxon>Dikarya</taxon>
        <taxon>Basidiomycota</taxon>
        <taxon>Agaricomycotina</taxon>
        <taxon>Agaricomycetes</taxon>
        <taxon>Corticiales</taxon>
        <taxon>Punctulariaceae</taxon>
        <taxon>Punctularia</taxon>
    </lineage>
</organism>
<evidence type="ECO:0000256" key="1">
    <source>
        <dbReference type="SAM" id="MobiDB-lite"/>
    </source>
</evidence>
<dbReference type="GeneID" id="18884083"/>
<dbReference type="KEGG" id="psq:PUNSTDRAFT_56133"/>
<gene>
    <name evidence="2" type="ORF">PUNSTDRAFT_56133</name>
</gene>
<evidence type="ECO:0000313" key="3">
    <source>
        <dbReference type="Proteomes" id="UP000054196"/>
    </source>
</evidence>
<accession>R7S2R5</accession>
<dbReference type="GO" id="GO:0008124">
    <property type="term" value="F:4-alpha-hydroxytetrahydrobiopterin dehydratase activity"/>
    <property type="evidence" value="ECO:0007669"/>
    <property type="project" value="InterPro"/>
</dbReference>
<evidence type="ECO:0000313" key="2">
    <source>
        <dbReference type="EMBL" id="EIN03541.1"/>
    </source>
</evidence>
<sequence>MYYARSSASVTWRFTLLRRRPWRRFVATTQASSDSDSSISRTLSATEPPSPSSILGKLPSLDTLRYPTPFINDEQFTSFLEPLWSHWWRITVDKSFPGREAIFLHRQYKFFGWKGAMAFVNEVDMLARQEKVRDSYPL</sequence>
<dbReference type="EMBL" id="JH687561">
    <property type="protein sequence ID" value="EIN03541.1"/>
    <property type="molecule type" value="Genomic_DNA"/>
</dbReference>
<feature type="non-terminal residue" evidence="2">
    <location>
        <position position="138"/>
    </location>
</feature>
<keyword evidence="3" id="KW-1185">Reference proteome</keyword>
<feature type="region of interest" description="Disordered" evidence="1">
    <location>
        <begin position="34"/>
        <end position="56"/>
    </location>
</feature>
<protein>
    <submittedName>
        <fullName evidence="2">Uncharacterized protein</fullName>
    </submittedName>
</protein>
<reference evidence="3" key="1">
    <citation type="journal article" date="2012" name="Science">
        <title>The Paleozoic origin of enzymatic lignin decomposition reconstructed from 31 fungal genomes.</title>
        <authorList>
            <person name="Floudas D."/>
            <person name="Binder M."/>
            <person name="Riley R."/>
            <person name="Barry K."/>
            <person name="Blanchette R.A."/>
            <person name="Henrissat B."/>
            <person name="Martinez A.T."/>
            <person name="Otillar R."/>
            <person name="Spatafora J.W."/>
            <person name="Yadav J.S."/>
            <person name="Aerts A."/>
            <person name="Benoit I."/>
            <person name="Boyd A."/>
            <person name="Carlson A."/>
            <person name="Copeland A."/>
            <person name="Coutinho P.M."/>
            <person name="de Vries R.P."/>
            <person name="Ferreira P."/>
            <person name="Findley K."/>
            <person name="Foster B."/>
            <person name="Gaskell J."/>
            <person name="Glotzer D."/>
            <person name="Gorecki P."/>
            <person name="Heitman J."/>
            <person name="Hesse C."/>
            <person name="Hori C."/>
            <person name="Igarashi K."/>
            <person name="Jurgens J.A."/>
            <person name="Kallen N."/>
            <person name="Kersten P."/>
            <person name="Kohler A."/>
            <person name="Kuees U."/>
            <person name="Kumar T.K.A."/>
            <person name="Kuo A."/>
            <person name="LaButti K."/>
            <person name="Larrondo L.F."/>
            <person name="Lindquist E."/>
            <person name="Ling A."/>
            <person name="Lombard V."/>
            <person name="Lucas S."/>
            <person name="Lundell T."/>
            <person name="Martin R."/>
            <person name="McLaughlin D.J."/>
            <person name="Morgenstern I."/>
            <person name="Morin E."/>
            <person name="Murat C."/>
            <person name="Nagy L.G."/>
            <person name="Nolan M."/>
            <person name="Ohm R.A."/>
            <person name="Patyshakuliyeva A."/>
            <person name="Rokas A."/>
            <person name="Ruiz-Duenas F.J."/>
            <person name="Sabat G."/>
            <person name="Salamov A."/>
            <person name="Samejima M."/>
            <person name="Schmutz J."/>
            <person name="Slot J.C."/>
            <person name="St John F."/>
            <person name="Stenlid J."/>
            <person name="Sun H."/>
            <person name="Sun S."/>
            <person name="Syed K."/>
            <person name="Tsang A."/>
            <person name="Wiebenga A."/>
            <person name="Young D."/>
            <person name="Pisabarro A."/>
            <person name="Eastwood D.C."/>
            <person name="Martin F."/>
            <person name="Cullen D."/>
            <person name="Grigoriev I.V."/>
            <person name="Hibbett D.S."/>
        </authorList>
    </citation>
    <scope>NUCLEOTIDE SEQUENCE [LARGE SCALE GENOMIC DNA]</scope>
    <source>
        <strain evidence="3">HHB-11173 SS5</strain>
    </source>
</reference>
<dbReference type="Proteomes" id="UP000054196">
    <property type="component" value="Unassembled WGS sequence"/>
</dbReference>
<dbReference type="HOGENOM" id="CLU_1860075_0_0_1"/>
<proteinExistence type="predicted"/>